<evidence type="ECO:0000256" key="4">
    <source>
        <dbReference type="SAM" id="MobiDB-lite"/>
    </source>
</evidence>
<evidence type="ECO:0000313" key="5">
    <source>
        <dbReference type="EMBL" id="AEV51838.1"/>
    </source>
</evidence>
<evidence type="ECO:0000256" key="1">
    <source>
        <dbReference type="ARBA" id="ARBA00022950"/>
    </source>
</evidence>
<feature type="region of interest" description="Disordered" evidence="4">
    <location>
        <begin position="341"/>
        <end position="372"/>
    </location>
</feature>
<dbReference type="Proteomes" id="UP000005428">
    <property type="component" value="Segment"/>
</dbReference>
<sequence>MGFLDRLRHTLATPYLATAPRTVGFQSPFDVDNHLARVSFPTSARSSAYPITRAAAMAVPAVSRARLILANTVASIPLVAYRGTERPAEQPRWIDRTNGPISPYHRMLWTVDDLLFYGWSCWACRRDTDGVVIEADRIPWEQWRINQDTGAVEYAVGTETWSPVDADSVIVIPGSHEGILTDADTTIRHARDLIANAAKATENPSAYIELHQTNDVPMTDREIDALVDRWVAARRGDNGGVAFTSSGVEVREHGAPLEQLLIEGRNAAAVDVARACGIPATLLDATAPVASLNYQNSNTKNRELVDYGLSAYTLPISARLGMDDVVPRGWRIGFDMDGFTGADAPDDRDPAEPTVNRPTSVAPADPREDTAA</sequence>
<protein>
    <submittedName>
        <fullName evidence="5">Portal protein</fullName>
    </submittedName>
</protein>
<keyword evidence="2" id="KW-1162">Viral penetration into host cytoplasm</keyword>
<evidence type="ECO:0000313" key="6">
    <source>
        <dbReference type="Proteomes" id="UP000005428"/>
    </source>
</evidence>
<keyword evidence="6" id="KW-1185">Reference proteome</keyword>
<keyword evidence="1" id="KW-0118">Viral capsid assembly</keyword>
<evidence type="ECO:0000256" key="3">
    <source>
        <dbReference type="ARBA" id="ARBA00023219"/>
    </source>
</evidence>
<dbReference type="Pfam" id="PF04860">
    <property type="entry name" value="Phage_portal"/>
    <property type="match status" value="1"/>
</dbReference>
<dbReference type="Gene3D" id="3.30.1120.70">
    <property type="match status" value="1"/>
</dbReference>
<dbReference type="Gene3D" id="1.20.1270.210">
    <property type="match status" value="1"/>
</dbReference>
<dbReference type="OrthoDB" id="8622at10239"/>
<evidence type="ECO:0000256" key="2">
    <source>
        <dbReference type="ARBA" id="ARBA00023009"/>
    </source>
</evidence>
<organism evidence="5 6">
    <name type="scientific">Rhodococcus phage RRH1</name>
    <dbReference type="NCBI Taxonomy" id="1109717"/>
    <lineage>
        <taxon>Viruses</taxon>
        <taxon>Duplodnaviria</taxon>
        <taxon>Heunggongvirae</taxon>
        <taxon>Uroviricota</taxon>
        <taxon>Caudoviricetes</taxon>
        <taxon>Caudoviricetes incertae sedis</taxon>
        <taxon>Edwardsroadvirus</taxon>
        <taxon>Edwardsroadvirus RRH1</taxon>
    </lineage>
</organism>
<name>G9FGU9_9CAUD</name>
<dbReference type="Gene3D" id="3.40.140.120">
    <property type="match status" value="1"/>
</dbReference>
<keyword evidence="2" id="KW-1160">Virus entry into host cell</keyword>
<dbReference type="EMBL" id="JN116822">
    <property type="protein sequence ID" value="AEV51838.1"/>
    <property type="molecule type" value="Genomic_DNA"/>
</dbReference>
<dbReference type="GeneID" id="11541249"/>
<accession>G9FGU9</accession>
<proteinExistence type="predicted"/>
<reference evidence="5 6" key="1">
    <citation type="submission" date="2011-06" db="EMBL/GenBank/DDBJ databases">
        <title>Small but sufficient: a novel Rhodococcus phage RRH1.</title>
        <authorList>
            <person name="Petrovski S."/>
        </authorList>
    </citation>
    <scope>NUCLEOTIDE SEQUENCE [LARGE SCALE GENOMIC DNA]</scope>
</reference>
<keyword evidence="3" id="KW-0231">Viral genome packaging</keyword>
<dbReference type="KEGG" id="vg:11541249"/>
<keyword evidence="2" id="KW-1171">Viral genome ejection through host cell envelope</keyword>
<dbReference type="InterPro" id="IPR006944">
    <property type="entry name" value="Phage/GTA_portal"/>
</dbReference>
<keyword evidence="1" id="KW-1188">Viral release from host cell</keyword>
<dbReference type="RefSeq" id="YP_005087028.1">
    <property type="nucleotide sequence ID" value="NC_016651.1"/>
</dbReference>